<reference evidence="3 4" key="1">
    <citation type="submission" date="2018-12" db="EMBL/GenBank/DDBJ databases">
        <authorList>
            <person name="Criscuolo A."/>
        </authorList>
    </citation>
    <scope>NUCLEOTIDE SEQUENCE [LARGE SCALE GENOMIC DNA]</scope>
    <source>
        <strain evidence="3">ACIP1116241</strain>
    </source>
</reference>
<dbReference type="Gene3D" id="3.40.50.200">
    <property type="entry name" value="Peptidase S8/S53 domain"/>
    <property type="match status" value="1"/>
</dbReference>
<dbReference type="Proteomes" id="UP000270743">
    <property type="component" value="Unassembled WGS sequence"/>
</dbReference>
<evidence type="ECO:0000313" key="3">
    <source>
        <dbReference type="EMBL" id="VDS10513.1"/>
    </source>
</evidence>
<proteinExistence type="predicted"/>
<dbReference type="InterPro" id="IPR036852">
    <property type="entry name" value="Peptidase_S8/S53_dom_sf"/>
</dbReference>
<dbReference type="SUPFAM" id="SSF52743">
    <property type="entry name" value="Subtilisin-like"/>
    <property type="match status" value="1"/>
</dbReference>
<feature type="compositionally biased region" description="Pro residues" evidence="1">
    <location>
        <begin position="22"/>
        <end position="32"/>
    </location>
</feature>
<evidence type="ECO:0000313" key="4">
    <source>
        <dbReference type="Proteomes" id="UP000270743"/>
    </source>
</evidence>
<dbReference type="OrthoDB" id="9768989at2"/>
<dbReference type="AlphaFoldDB" id="A0A447ISR1"/>
<evidence type="ECO:0000259" key="2">
    <source>
        <dbReference type="Pfam" id="PF00082"/>
    </source>
</evidence>
<dbReference type="GO" id="GO:0006508">
    <property type="term" value="P:proteolysis"/>
    <property type="evidence" value="ECO:0007669"/>
    <property type="project" value="InterPro"/>
</dbReference>
<name>A0A447ISR1_9RHOB</name>
<protein>
    <recommendedName>
        <fullName evidence="2">Peptidase S8/S53 domain-containing protein</fullName>
    </recommendedName>
</protein>
<evidence type="ECO:0000256" key="1">
    <source>
        <dbReference type="SAM" id="MobiDB-lite"/>
    </source>
</evidence>
<dbReference type="RefSeq" id="WP_126156091.1">
    <property type="nucleotide sequence ID" value="NZ_UZWE01000065.1"/>
</dbReference>
<organism evidence="3 4">
    <name type="scientific">Paracoccus haematequi</name>
    <dbReference type="NCBI Taxonomy" id="2491866"/>
    <lineage>
        <taxon>Bacteria</taxon>
        <taxon>Pseudomonadati</taxon>
        <taxon>Pseudomonadota</taxon>
        <taxon>Alphaproteobacteria</taxon>
        <taxon>Rhodobacterales</taxon>
        <taxon>Paracoccaceae</taxon>
        <taxon>Paracoccus</taxon>
    </lineage>
</organism>
<feature type="domain" description="Peptidase S8/S53" evidence="2">
    <location>
        <begin position="321"/>
        <end position="668"/>
    </location>
</feature>
<feature type="region of interest" description="Disordered" evidence="1">
    <location>
        <begin position="1"/>
        <end position="38"/>
    </location>
</feature>
<dbReference type="InterPro" id="IPR034074">
    <property type="entry name" value="Y4bN_pept_dom"/>
</dbReference>
<dbReference type="CDD" id="cd04847">
    <property type="entry name" value="Peptidases_S8_Subtilisin_like_2"/>
    <property type="match status" value="1"/>
</dbReference>
<dbReference type="Pfam" id="PF00082">
    <property type="entry name" value="Peptidase_S8"/>
    <property type="match status" value="1"/>
</dbReference>
<accession>A0A447ISR1</accession>
<dbReference type="EMBL" id="UZWE01000065">
    <property type="protein sequence ID" value="VDS10513.1"/>
    <property type="molecule type" value="Genomic_DNA"/>
</dbReference>
<dbReference type="GO" id="GO:0004252">
    <property type="term" value="F:serine-type endopeptidase activity"/>
    <property type="evidence" value="ECO:0007669"/>
    <property type="project" value="InterPro"/>
</dbReference>
<keyword evidence="4" id="KW-1185">Reference proteome</keyword>
<sequence length="840" mass="91210">MPSDPTKPLLRLTPRADQPRPIGRPRPVPSPDAFPRERQTAAIGPKFARLAEVLARGNAALELRADPAGLAPERLLVFEVRGSISSFAAAIQQVAGLELVDEEELEGDEGDEHPFAYLLVPDMAALQNLESLWRRWQAGELVRGETTWANVFEHLRDLRPWGPNDRVHPTDRTFLATIVDDHEDDQLIRVEIELVFRSNDAAAGASEAEASRAITARGGAIVSRARLPDISYHALLADIPAWAVREIIEQRIEGIAGLESVMHIRPQSEATTVEIADPSEIPLVDSAEQALGEPILALLDGVPVSAHRQLTAHIDLDDPFELEPHALVESRAHGTAMASLIIHGDLNRNEDRLPRQIHVIPVMGNGDAFPDDRLVVDLIYLAVMRLREQRPGIVIVNLSLGNRYRPFHNQLSPWARLLDRLSYRLGLLFVVSAGNQTTDFGITGYATASQYEDADGQSRATSMITALHGVMAERRLLSPAETVNGITVGGGNIDSVAPADRALARALIDPFPSHLMANPSSSLGPGFARSIKPDILMPGAREHMRFVRNHAHIDVVPAAASRGAGLKVAAPPRAGRENLDGYTNGTSAAAALASRTCHRIHDALEAAYGEEFLRLTPTQRAVLLKALLVHPAQWPRDTADLIKTTLGPTGRGQASKQKDNIRRFMGYGYVDADDAVACAADRATFFATGLLGADRIVTIDVPVPVAIGGKARPHSLSATVAWFTPVSPGRKSYRSCRLKILKPTELNALAVSGHSWQPDENQSNRGTVFSRCWSGENSPVVTPNMTIPLVIQRDPDQGAPNDEMVPFGLAVTISMPGEVALYDEVRARTAPHVRAQAVDL</sequence>
<dbReference type="InterPro" id="IPR000209">
    <property type="entry name" value="Peptidase_S8/S53_dom"/>
</dbReference>
<gene>
    <name evidence="3" type="ORF">PARHAE_03729</name>
</gene>